<comment type="function">
    <text evidence="1 5">PPIases accelerate the folding of proteins. It catalyzes the cis-trans isomerization of proline imidic peptide bonds in oligopeptides.</text>
</comment>
<dbReference type="PANTHER" id="PTHR45625">
    <property type="entry name" value="PEPTIDYL-PROLYL CIS-TRANS ISOMERASE-RELATED"/>
    <property type="match status" value="1"/>
</dbReference>
<dbReference type="Pfam" id="PF00160">
    <property type="entry name" value="Pro_isomerase"/>
    <property type="match status" value="1"/>
</dbReference>
<evidence type="ECO:0000256" key="1">
    <source>
        <dbReference type="ARBA" id="ARBA00002388"/>
    </source>
</evidence>
<evidence type="ECO:0000256" key="3">
    <source>
        <dbReference type="ARBA" id="ARBA00023110"/>
    </source>
</evidence>
<reference evidence="7 8" key="1">
    <citation type="journal article" date="2016" name="Nat. Commun.">
        <title>Thousands of microbial genomes shed light on interconnected biogeochemical processes in an aquifer system.</title>
        <authorList>
            <person name="Anantharaman K."/>
            <person name="Brown C.T."/>
            <person name="Hug L.A."/>
            <person name="Sharon I."/>
            <person name="Castelle C.J."/>
            <person name="Probst A.J."/>
            <person name="Thomas B.C."/>
            <person name="Singh A."/>
            <person name="Wilkins M.J."/>
            <person name="Karaoz U."/>
            <person name="Brodie E.L."/>
            <person name="Williams K.H."/>
            <person name="Hubbard S.S."/>
            <person name="Banfield J.F."/>
        </authorList>
    </citation>
    <scope>NUCLEOTIDE SEQUENCE [LARGE SCALE GENOMIC DNA]</scope>
</reference>
<dbReference type="InterPro" id="IPR044666">
    <property type="entry name" value="Cyclophilin_A-like"/>
</dbReference>
<name>A0A1F5ZQW3_9BACT</name>
<evidence type="ECO:0000256" key="5">
    <source>
        <dbReference type="RuleBase" id="RU363019"/>
    </source>
</evidence>
<dbReference type="EC" id="5.2.1.8" evidence="5"/>
<evidence type="ECO:0000256" key="2">
    <source>
        <dbReference type="ARBA" id="ARBA00007365"/>
    </source>
</evidence>
<dbReference type="STRING" id="1798375.A2773_03985"/>
<comment type="similarity">
    <text evidence="2 5">Belongs to the cyclophilin-type PPIase family.</text>
</comment>
<dbReference type="PROSITE" id="PS00170">
    <property type="entry name" value="CSA_PPIASE_1"/>
    <property type="match status" value="1"/>
</dbReference>
<comment type="caution">
    <text evidence="7">The sequence shown here is derived from an EMBL/GenBank/DDBJ whole genome shotgun (WGS) entry which is preliminary data.</text>
</comment>
<dbReference type="Proteomes" id="UP000177383">
    <property type="component" value="Unassembled WGS sequence"/>
</dbReference>
<dbReference type="AlphaFoldDB" id="A0A1F5ZQW3"/>
<dbReference type="InterPro" id="IPR002130">
    <property type="entry name" value="Cyclophilin-type_PPIase_dom"/>
</dbReference>
<evidence type="ECO:0000259" key="6">
    <source>
        <dbReference type="PROSITE" id="PS50072"/>
    </source>
</evidence>
<dbReference type="GO" id="GO:0006457">
    <property type="term" value="P:protein folding"/>
    <property type="evidence" value="ECO:0007669"/>
    <property type="project" value="InterPro"/>
</dbReference>
<keyword evidence="4 5" id="KW-0413">Isomerase</keyword>
<feature type="domain" description="PPIase cyclophilin-type" evidence="6">
    <location>
        <begin position="10"/>
        <end position="154"/>
    </location>
</feature>
<protein>
    <recommendedName>
        <fullName evidence="5">Peptidyl-prolyl cis-trans isomerase</fullName>
        <shortName evidence="5">PPIase</shortName>
        <ecNumber evidence="5">5.2.1.8</ecNumber>
    </recommendedName>
</protein>
<dbReference type="InterPro" id="IPR020892">
    <property type="entry name" value="Cyclophilin-type_PPIase_CS"/>
</dbReference>
<organism evidence="7 8">
    <name type="scientific">Candidatus Gottesmanbacteria bacterium RIFCSPHIGHO2_01_FULL_39_10</name>
    <dbReference type="NCBI Taxonomy" id="1798375"/>
    <lineage>
        <taxon>Bacteria</taxon>
        <taxon>Candidatus Gottesmaniibacteriota</taxon>
    </lineage>
</organism>
<dbReference type="Gene3D" id="2.40.100.10">
    <property type="entry name" value="Cyclophilin-like"/>
    <property type="match status" value="1"/>
</dbReference>
<dbReference type="PROSITE" id="PS50072">
    <property type="entry name" value="CSA_PPIASE_2"/>
    <property type="match status" value="1"/>
</dbReference>
<dbReference type="EMBL" id="MFJE01000012">
    <property type="protein sequence ID" value="OGG14773.1"/>
    <property type="molecule type" value="Genomic_DNA"/>
</dbReference>
<sequence length="157" mass="17190">MEIDKTKSYIAILHTEVGDITISLNAEETPITVNNFVSLARNKFYDNTVFHRVVKDFMIQGGDPKGDGTGGPGYKFEDESFNGEYTRGTLAMANSGPDTNGSQFFIMHADTPLPKDYVIFGKVTQGLDTVDKIALGEVKNSAPVKPVKIISIDIIEK</sequence>
<evidence type="ECO:0000313" key="8">
    <source>
        <dbReference type="Proteomes" id="UP000177383"/>
    </source>
</evidence>
<comment type="catalytic activity">
    <reaction evidence="5">
        <text>[protein]-peptidylproline (omega=180) = [protein]-peptidylproline (omega=0)</text>
        <dbReference type="Rhea" id="RHEA:16237"/>
        <dbReference type="Rhea" id="RHEA-COMP:10747"/>
        <dbReference type="Rhea" id="RHEA-COMP:10748"/>
        <dbReference type="ChEBI" id="CHEBI:83833"/>
        <dbReference type="ChEBI" id="CHEBI:83834"/>
        <dbReference type="EC" id="5.2.1.8"/>
    </reaction>
</comment>
<dbReference type="GO" id="GO:0003755">
    <property type="term" value="F:peptidyl-prolyl cis-trans isomerase activity"/>
    <property type="evidence" value="ECO:0007669"/>
    <property type="project" value="UniProtKB-UniRule"/>
</dbReference>
<dbReference type="PRINTS" id="PR00153">
    <property type="entry name" value="CSAPPISMRASE"/>
</dbReference>
<dbReference type="InterPro" id="IPR029000">
    <property type="entry name" value="Cyclophilin-like_dom_sf"/>
</dbReference>
<evidence type="ECO:0000256" key="4">
    <source>
        <dbReference type="ARBA" id="ARBA00023235"/>
    </source>
</evidence>
<evidence type="ECO:0000313" key="7">
    <source>
        <dbReference type="EMBL" id="OGG14773.1"/>
    </source>
</evidence>
<dbReference type="InterPro" id="IPR024936">
    <property type="entry name" value="Cyclophilin-type_PPIase"/>
</dbReference>
<accession>A0A1F5ZQW3</accession>
<dbReference type="PANTHER" id="PTHR45625:SF4">
    <property type="entry name" value="PEPTIDYLPROLYL ISOMERASE DOMAIN AND WD REPEAT-CONTAINING PROTEIN 1"/>
    <property type="match status" value="1"/>
</dbReference>
<gene>
    <name evidence="7" type="ORF">A2773_03985</name>
</gene>
<proteinExistence type="inferred from homology"/>
<dbReference type="CDD" id="cd00317">
    <property type="entry name" value="cyclophilin"/>
    <property type="match status" value="1"/>
</dbReference>
<dbReference type="SUPFAM" id="SSF50891">
    <property type="entry name" value="Cyclophilin-like"/>
    <property type="match status" value="1"/>
</dbReference>
<keyword evidence="3 5" id="KW-0697">Rotamase</keyword>
<dbReference type="PIRSF" id="PIRSF001467">
    <property type="entry name" value="Peptidylpro_ismrse"/>
    <property type="match status" value="1"/>
</dbReference>